<dbReference type="GO" id="GO:0043010">
    <property type="term" value="P:camera-type eye development"/>
    <property type="evidence" value="ECO:0007669"/>
    <property type="project" value="UniProtKB-ARBA"/>
</dbReference>
<evidence type="ECO:0000256" key="9">
    <source>
        <dbReference type="RuleBase" id="RU363034"/>
    </source>
</evidence>
<dbReference type="PROSITE" id="PS50240">
    <property type="entry name" value="TRYPSIN_DOM"/>
    <property type="match status" value="1"/>
</dbReference>
<dbReference type="SMART" id="SM00020">
    <property type="entry name" value="Tryp_SPc"/>
    <property type="match status" value="1"/>
</dbReference>
<dbReference type="InterPro" id="IPR001254">
    <property type="entry name" value="Trypsin_dom"/>
</dbReference>
<accession>A0A7K7DEI9</accession>
<dbReference type="PROSITE" id="PS00134">
    <property type="entry name" value="TRYPSIN_HIS"/>
    <property type="match status" value="1"/>
</dbReference>
<dbReference type="InterPro" id="IPR009003">
    <property type="entry name" value="Peptidase_S1_PA"/>
</dbReference>
<dbReference type="Pfam" id="PF00089">
    <property type="entry name" value="Trypsin"/>
    <property type="match status" value="1"/>
</dbReference>
<dbReference type="PANTHER" id="PTHR24252">
    <property type="entry name" value="ACROSIN-RELATED"/>
    <property type="match status" value="1"/>
</dbReference>
<keyword evidence="6" id="KW-0325">Glycoprotein</keyword>
<gene>
    <name evidence="11" type="primary">Prss56</name>
    <name evidence="11" type="ORF">PHEMEL_R08714</name>
</gene>
<reference evidence="11 12" key="1">
    <citation type="submission" date="2019-09" db="EMBL/GenBank/DDBJ databases">
        <title>Bird 10,000 Genomes (B10K) Project - Family phase.</title>
        <authorList>
            <person name="Zhang G."/>
        </authorList>
    </citation>
    <scope>NUCLEOTIDE SEQUENCE [LARGE SCALE GENOMIC DNA]</scope>
    <source>
        <strain evidence="11">OUT-0018</strain>
        <tissue evidence="11">Muscle</tissue>
    </source>
</reference>
<evidence type="ECO:0000256" key="2">
    <source>
        <dbReference type="ARBA" id="ARBA00022729"/>
    </source>
</evidence>
<dbReference type="InterPro" id="IPR018114">
    <property type="entry name" value="TRYPSIN_HIS"/>
</dbReference>
<name>A0A7K7DEI9_PHEME</name>
<keyword evidence="3 9" id="KW-0378">Hydrolase</keyword>
<dbReference type="Proteomes" id="UP000578259">
    <property type="component" value="Unassembled WGS sequence"/>
</dbReference>
<dbReference type="Gene3D" id="2.40.10.10">
    <property type="entry name" value="Trypsin-like serine proteases"/>
    <property type="match status" value="1"/>
</dbReference>
<dbReference type="InterPro" id="IPR043504">
    <property type="entry name" value="Peptidase_S1_PA_chymotrypsin"/>
</dbReference>
<proteinExistence type="predicted"/>
<sequence>ALSSRGTLVLEAALRSALLALERALSEQQRQRGACGLCAPCLFPPCANPASRTPPSSRLCPPGSCGRRGVPQANGTAPRGRIMGGSVAPRGAWPWLVSVRLHGELMCGGVLVGRSWVLTAAHCFGGNRNELAWTVVVGDHELDKPGAGKRAVPVRRILPHPKFNPKTFHGDLALLELAVPLAPSPAVSPVCLPSGSAEPSPGTPCYIAGWGSLYEEGPAADVVMEAQVPLLSQETCRGALGKELLTSAMFCAGYLSGGIDSCQGDSGGPLACEDPASHHFVLYGITSWGDGCGERGKPGVYTRVTAFTDWLSLQMDSAPGSREPSCFDLLAVAQLPPEQQPPERARLCAFYAGSCRAPQGRATCARLAEETCHARTRRCGELGLHSYAQTLVDLLHQAGDFIRNHSLHCASRWGGRRLPPFAELFGVVGPQLQDWVEALRTVAGDSHLLIPDVPSMSLLPVPGVAACPGLNASAARVGAVRDLYAWVLRVPEAQLAMTFREILVDLGSKNTKGLYRAQVRATVGGRPTAFTGLVGLDSDTLARSMPGLVALALEALKT</sequence>
<evidence type="ECO:0000313" key="12">
    <source>
        <dbReference type="Proteomes" id="UP000578259"/>
    </source>
</evidence>
<evidence type="ECO:0000259" key="10">
    <source>
        <dbReference type="PROSITE" id="PS50240"/>
    </source>
</evidence>
<dbReference type="InterPro" id="IPR033116">
    <property type="entry name" value="TRYPSIN_SER"/>
</dbReference>
<evidence type="ECO:0000313" key="11">
    <source>
        <dbReference type="EMBL" id="NWY31486.1"/>
    </source>
</evidence>
<dbReference type="AlphaFoldDB" id="A0A7K7DEI9"/>
<evidence type="ECO:0000256" key="4">
    <source>
        <dbReference type="ARBA" id="ARBA00022825"/>
    </source>
</evidence>
<dbReference type="PROSITE" id="PS00135">
    <property type="entry name" value="TRYPSIN_SER"/>
    <property type="match status" value="1"/>
</dbReference>
<protein>
    <recommendedName>
        <fullName evidence="8">Serine protease 56</fullName>
    </recommendedName>
</protein>
<comment type="function">
    <text evidence="7">Serine protease required during eye development.</text>
</comment>
<comment type="caution">
    <text evidence="11">The sequence shown here is derived from an EMBL/GenBank/DDBJ whole genome shotgun (WGS) entry which is preliminary data.</text>
</comment>
<evidence type="ECO:0000256" key="1">
    <source>
        <dbReference type="ARBA" id="ARBA00022670"/>
    </source>
</evidence>
<keyword evidence="5" id="KW-1015">Disulfide bond</keyword>
<dbReference type="GO" id="GO:0006508">
    <property type="term" value="P:proteolysis"/>
    <property type="evidence" value="ECO:0007669"/>
    <property type="project" value="UniProtKB-KW"/>
</dbReference>
<organism evidence="11 12">
    <name type="scientific">Pheucticus melanocephalus</name>
    <name type="common">Black-headed grosbeak</name>
    <name type="synonym">Guiraca melanocephala</name>
    <dbReference type="NCBI Taxonomy" id="371919"/>
    <lineage>
        <taxon>Eukaryota</taxon>
        <taxon>Metazoa</taxon>
        <taxon>Chordata</taxon>
        <taxon>Craniata</taxon>
        <taxon>Vertebrata</taxon>
        <taxon>Euteleostomi</taxon>
        <taxon>Archelosauria</taxon>
        <taxon>Archosauria</taxon>
        <taxon>Dinosauria</taxon>
        <taxon>Saurischia</taxon>
        <taxon>Theropoda</taxon>
        <taxon>Coelurosauria</taxon>
        <taxon>Aves</taxon>
        <taxon>Neognathae</taxon>
        <taxon>Neoaves</taxon>
        <taxon>Telluraves</taxon>
        <taxon>Australaves</taxon>
        <taxon>Passeriformes</taxon>
        <taxon>Cardinalidae</taxon>
        <taxon>Pheucticus</taxon>
    </lineage>
</organism>
<dbReference type="SUPFAM" id="SSF50494">
    <property type="entry name" value="Trypsin-like serine proteases"/>
    <property type="match status" value="1"/>
</dbReference>
<dbReference type="EMBL" id="VZSJ01003638">
    <property type="protein sequence ID" value="NWY31486.1"/>
    <property type="molecule type" value="Genomic_DNA"/>
</dbReference>
<evidence type="ECO:0000256" key="5">
    <source>
        <dbReference type="ARBA" id="ARBA00023157"/>
    </source>
</evidence>
<feature type="non-terminal residue" evidence="11">
    <location>
        <position position="1"/>
    </location>
</feature>
<keyword evidence="12" id="KW-1185">Reference proteome</keyword>
<evidence type="ECO:0000256" key="8">
    <source>
        <dbReference type="ARBA" id="ARBA00073729"/>
    </source>
</evidence>
<evidence type="ECO:0000256" key="3">
    <source>
        <dbReference type="ARBA" id="ARBA00022801"/>
    </source>
</evidence>
<feature type="non-terminal residue" evidence="11">
    <location>
        <position position="558"/>
    </location>
</feature>
<keyword evidence="2" id="KW-0732">Signal</keyword>
<dbReference type="InterPro" id="IPR001314">
    <property type="entry name" value="Peptidase_S1A"/>
</dbReference>
<dbReference type="GO" id="GO:0004252">
    <property type="term" value="F:serine-type endopeptidase activity"/>
    <property type="evidence" value="ECO:0007669"/>
    <property type="project" value="InterPro"/>
</dbReference>
<dbReference type="FunFam" id="2.40.10.10:FF:000081">
    <property type="entry name" value="Serine protease 56"/>
    <property type="match status" value="1"/>
</dbReference>
<keyword evidence="1 9" id="KW-0645">Protease</keyword>
<dbReference type="PRINTS" id="PR00722">
    <property type="entry name" value="CHYMOTRYPSIN"/>
</dbReference>
<keyword evidence="4 9" id="KW-0720">Serine protease</keyword>
<dbReference type="CDD" id="cd00190">
    <property type="entry name" value="Tryp_SPc"/>
    <property type="match status" value="1"/>
</dbReference>
<dbReference type="PANTHER" id="PTHR24252:SF10">
    <property type="entry name" value="SERINE PROTEASE 56"/>
    <property type="match status" value="1"/>
</dbReference>
<feature type="domain" description="Peptidase S1" evidence="10">
    <location>
        <begin position="82"/>
        <end position="316"/>
    </location>
</feature>
<evidence type="ECO:0000256" key="6">
    <source>
        <dbReference type="ARBA" id="ARBA00023180"/>
    </source>
</evidence>
<evidence type="ECO:0000256" key="7">
    <source>
        <dbReference type="ARBA" id="ARBA00060315"/>
    </source>
</evidence>